<proteinExistence type="predicted"/>
<evidence type="ECO:0000313" key="2">
    <source>
        <dbReference type="EMBL" id="TLX22074.1"/>
    </source>
</evidence>
<evidence type="ECO:0000313" key="3">
    <source>
        <dbReference type="Proteomes" id="UP000308508"/>
    </source>
</evidence>
<gene>
    <name evidence="2" type="ORF">E5S66_05985</name>
</gene>
<dbReference type="InterPro" id="IPR045057">
    <property type="entry name" value="Gcn5-rel_NAT"/>
</dbReference>
<evidence type="ECO:0000259" key="1">
    <source>
        <dbReference type="PROSITE" id="PS51729"/>
    </source>
</evidence>
<dbReference type="GO" id="GO:0016740">
    <property type="term" value="F:transferase activity"/>
    <property type="evidence" value="ECO:0007669"/>
    <property type="project" value="UniProtKB-KW"/>
</dbReference>
<dbReference type="STRING" id="1123377.GCA_000423885_01832"/>
<comment type="caution">
    <text evidence="2">The sequence shown here is derived from an EMBL/GenBank/DDBJ whole genome shotgun (WGS) entry which is preliminary data.</text>
</comment>
<sequence>MTEILHEVPEQRFVTQAEGHAARLDYIENEGRLTITHTIVPPEIGGRGIASELVRAALAYARDAGLKVDPQCSYADTWMRRHPEFDALRA</sequence>
<accession>A0A5R9PEY3</accession>
<dbReference type="Gene3D" id="3.40.630.30">
    <property type="match status" value="1"/>
</dbReference>
<keyword evidence="3" id="KW-1185">Reference proteome</keyword>
<dbReference type="Pfam" id="PF14542">
    <property type="entry name" value="Acetyltransf_CG"/>
    <property type="match status" value="1"/>
</dbReference>
<protein>
    <submittedName>
        <fullName evidence="2">N-acetyltransferase</fullName>
    </submittedName>
</protein>
<reference evidence="2 3" key="1">
    <citation type="submission" date="2019-04" db="EMBL/GenBank/DDBJ databases">
        <authorList>
            <person name="Grouzdev D.S."/>
            <person name="Nazina T.N."/>
        </authorList>
    </citation>
    <scope>NUCLEOTIDE SEQUENCE [LARGE SCALE GENOMIC DNA]</scope>
    <source>
        <strain evidence="2 3">SHC 3-19</strain>
    </source>
</reference>
<dbReference type="Proteomes" id="UP000308508">
    <property type="component" value="Unassembled WGS sequence"/>
</dbReference>
<name>A0A5R9PEY3_9GAMM</name>
<dbReference type="RefSeq" id="WP_028839442.1">
    <property type="nucleotide sequence ID" value="NZ_SROY01000002.1"/>
</dbReference>
<dbReference type="InterPro" id="IPR016181">
    <property type="entry name" value="Acyl_CoA_acyltransferase"/>
</dbReference>
<dbReference type="PANTHER" id="PTHR31435">
    <property type="entry name" value="PROTEIN NATD1"/>
    <property type="match status" value="1"/>
</dbReference>
<dbReference type="InterPro" id="IPR031165">
    <property type="entry name" value="GNAT_YJDJ"/>
</dbReference>
<feature type="domain" description="N-acetyltransferase" evidence="1">
    <location>
        <begin position="5"/>
        <end position="90"/>
    </location>
</feature>
<dbReference type="PROSITE" id="PS51729">
    <property type="entry name" value="GNAT_YJDJ"/>
    <property type="match status" value="1"/>
</dbReference>
<organism evidence="2 3">
    <name type="scientific">Thermomonas fusca</name>
    <dbReference type="NCBI Taxonomy" id="215690"/>
    <lineage>
        <taxon>Bacteria</taxon>
        <taxon>Pseudomonadati</taxon>
        <taxon>Pseudomonadota</taxon>
        <taxon>Gammaproteobacteria</taxon>
        <taxon>Lysobacterales</taxon>
        <taxon>Lysobacteraceae</taxon>
        <taxon>Thermomonas</taxon>
    </lineage>
</organism>
<dbReference type="PANTHER" id="PTHR31435:SF9">
    <property type="entry name" value="PROTEIN NATD1"/>
    <property type="match status" value="1"/>
</dbReference>
<keyword evidence="2" id="KW-0808">Transferase</keyword>
<dbReference type="AlphaFoldDB" id="A0A5R9PEY3"/>
<dbReference type="EMBL" id="SROY01000002">
    <property type="protein sequence ID" value="TLX22074.1"/>
    <property type="molecule type" value="Genomic_DNA"/>
</dbReference>
<dbReference type="SUPFAM" id="SSF55729">
    <property type="entry name" value="Acyl-CoA N-acyltransferases (Nat)"/>
    <property type="match status" value="1"/>
</dbReference>
<dbReference type="CDD" id="cd04301">
    <property type="entry name" value="NAT_SF"/>
    <property type="match status" value="1"/>
</dbReference>